<sequence>MQMSREFSLIVLGATGYTGKLVCEYLARLGSSKVEPWAIAGRNKEKLDQLKQELGVNLSVLVTDITSPSSLDKLCASTSVLISCAGPFTYFGMPVVEACVRCQTHYVDSTGEYNFVRQVIEKFHEEAKKQGVALVSCCGFGSVPGDLGNYFVRQGLGSEVAEVKAFYQMARDGMSGGTARSVMAAHESCGLEDKDPYSLLPKDAPRPPTAPARRGVWYDFSERRLTGPSSMSATNERIVRRTNALLGYGGTYVEAIEGTLGAVVGATITKYMMTAVLAVPFLRRYVAENWLPPAGTGPTQSQREGLWYKCIFVATDKSGKVLRRVFLSDTRDVYTASGIYVAECALSALQMAKEGTLGFGVLTPMAAFGDVLLQRVRSAGVVVEVVEEATTGTATPAQ</sequence>
<dbReference type="Pfam" id="PF03435">
    <property type="entry name" value="Sacchrp_dh_NADP"/>
    <property type="match status" value="1"/>
</dbReference>
<organism evidence="3 4">
    <name type="scientific">Trypanosoma cruzi (strain CL Brener)</name>
    <dbReference type="NCBI Taxonomy" id="353153"/>
    <lineage>
        <taxon>Eukaryota</taxon>
        <taxon>Discoba</taxon>
        <taxon>Euglenozoa</taxon>
        <taxon>Kinetoplastea</taxon>
        <taxon>Metakinetoplastina</taxon>
        <taxon>Trypanosomatida</taxon>
        <taxon>Trypanosomatidae</taxon>
        <taxon>Trypanosoma</taxon>
        <taxon>Schizotrypanum</taxon>
    </lineage>
</organism>
<dbReference type="RefSeq" id="XP_812996.1">
    <property type="nucleotide sequence ID" value="XM_807903.1"/>
</dbReference>
<dbReference type="GO" id="GO:0005739">
    <property type="term" value="C:mitochondrion"/>
    <property type="evidence" value="ECO:0007669"/>
    <property type="project" value="TreeGrafter"/>
</dbReference>
<evidence type="ECO:0000259" key="2">
    <source>
        <dbReference type="Pfam" id="PF03435"/>
    </source>
</evidence>
<gene>
    <name evidence="3" type="ORF">Tc00.1047053508177.90</name>
</gene>
<dbReference type="InterPro" id="IPR051276">
    <property type="entry name" value="Saccharopine_DH-like_oxidrdct"/>
</dbReference>
<evidence type="ECO:0000313" key="4">
    <source>
        <dbReference type="Proteomes" id="UP000002296"/>
    </source>
</evidence>
<accession>Q4DF40</accession>
<dbReference type="OMA" id="YVARMEQ"/>
<dbReference type="PaxDb" id="353153-Q4DF40"/>
<reference evidence="3 4" key="1">
    <citation type="journal article" date="2005" name="Science">
        <title>The genome sequence of Trypanosoma cruzi, etiologic agent of Chagas disease.</title>
        <authorList>
            <person name="El-Sayed N.M."/>
            <person name="Myler P.J."/>
            <person name="Bartholomeu D.C."/>
            <person name="Nilsson D."/>
            <person name="Aggarwal G."/>
            <person name="Tran A.N."/>
            <person name="Ghedin E."/>
            <person name="Worthey E.A."/>
            <person name="Delcher A.L."/>
            <person name="Blandin G."/>
            <person name="Westenberger S.J."/>
            <person name="Caler E."/>
            <person name="Cerqueira G.C."/>
            <person name="Branche C."/>
            <person name="Haas B."/>
            <person name="Anupama A."/>
            <person name="Arner E."/>
            <person name="Aslund L."/>
            <person name="Attipoe P."/>
            <person name="Bontempi E."/>
            <person name="Bringaud F."/>
            <person name="Burton P."/>
            <person name="Cadag E."/>
            <person name="Campbell D.A."/>
            <person name="Carrington M."/>
            <person name="Crabtree J."/>
            <person name="Darban H."/>
            <person name="da Silveira J.F."/>
            <person name="de Jong P."/>
            <person name="Edwards K."/>
            <person name="Englund P.T."/>
            <person name="Fazelina G."/>
            <person name="Feldblyum T."/>
            <person name="Ferella M."/>
            <person name="Frasch A.C."/>
            <person name="Gull K."/>
            <person name="Horn D."/>
            <person name="Hou L."/>
            <person name="Huang Y."/>
            <person name="Kindlund E."/>
            <person name="Klingbeil M."/>
            <person name="Kluge S."/>
            <person name="Koo H."/>
            <person name="Lacerda D."/>
            <person name="Levin M.J."/>
            <person name="Lorenzi H."/>
            <person name="Louie T."/>
            <person name="Machado C.R."/>
            <person name="McCulloch R."/>
            <person name="McKenna A."/>
            <person name="Mizuno Y."/>
            <person name="Mottram J.C."/>
            <person name="Nelson S."/>
            <person name="Ochaya S."/>
            <person name="Osoegawa K."/>
            <person name="Pai G."/>
            <person name="Parsons M."/>
            <person name="Pentony M."/>
            <person name="Pettersson U."/>
            <person name="Pop M."/>
            <person name="Ramirez J.L."/>
            <person name="Rinta J."/>
            <person name="Robertson L."/>
            <person name="Salzberg S.L."/>
            <person name="Sanchez D.O."/>
            <person name="Seyler A."/>
            <person name="Sharma R."/>
            <person name="Shetty J."/>
            <person name="Simpson A.J."/>
            <person name="Sisk E."/>
            <person name="Tammi M.T."/>
            <person name="Tarleton R."/>
            <person name="Teixeira S."/>
            <person name="Van Aken S."/>
            <person name="Vogt C."/>
            <person name="Ward P.N."/>
            <person name="Wickstead B."/>
            <person name="Wortman J."/>
            <person name="White O."/>
            <person name="Fraser C.M."/>
            <person name="Stuart K.D."/>
            <person name="Andersson B."/>
        </authorList>
    </citation>
    <scope>NUCLEOTIDE SEQUENCE [LARGE SCALE GENOMIC DNA]</scope>
    <source>
        <strain evidence="3 4">CL Brener</strain>
    </source>
</reference>
<proteinExistence type="inferred from homology"/>
<dbReference type="PANTHER" id="PTHR12286">
    <property type="entry name" value="SACCHAROPINE DEHYDROGENASE-LIKE OXIDOREDUCTASE"/>
    <property type="match status" value="1"/>
</dbReference>
<evidence type="ECO:0000256" key="1">
    <source>
        <dbReference type="ARBA" id="ARBA00038048"/>
    </source>
</evidence>
<keyword evidence="4" id="KW-1185">Reference proteome</keyword>
<dbReference type="SMR" id="Q4DF40"/>
<feature type="domain" description="Saccharopine dehydrogenase NADP binding" evidence="2">
    <location>
        <begin position="10"/>
        <end position="135"/>
    </location>
</feature>
<dbReference type="GO" id="GO:0005811">
    <property type="term" value="C:lipid droplet"/>
    <property type="evidence" value="ECO:0007669"/>
    <property type="project" value="TreeGrafter"/>
</dbReference>
<dbReference type="GO" id="GO:0005886">
    <property type="term" value="C:plasma membrane"/>
    <property type="evidence" value="ECO:0007669"/>
    <property type="project" value="TreeGrafter"/>
</dbReference>
<dbReference type="AlphaFoldDB" id="Q4DF40"/>
<dbReference type="InterPro" id="IPR036291">
    <property type="entry name" value="NAD(P)-bd_dom_sf"/>
</dbReference>
<dbReference type="SUPFAM" id="SSF51735">
    <property type="entry name" value="NAD(P)-binding Rossmann-fold domains"/>
    <property type="match status" value="1"/>
</dbReference>
<dbReference type="GO" id="GO:0009247">
    <property type="term" value="P:glycolipid biosynthetic process"/>
    <property type="evidence" value="ECO:0007669"/>
    <property type="project" value="TreeGrafter"/>
</dbReference>
<name>Q4DF40_TRYCC</name>
<dbReference type="GeneID" id="3544304"/>
<comment type="similarity">
    <text evidence="1">Belongs to the saccharopine dehydrogenase family.</text>
</comment>
<comment type="caution">
    <text evidence="3">The sequence shown here is derived from an EMBL/GenBank/DDBJ whole genome shotgun (WGS) entry which is preliminary data.</text>
</comment>
<evidence type="ECO:0000313" key="3">
    <source>
        <dbReference type="EMBL" id="EAN91145.1"/>
    </source>
</evidence>
<protein>
    <recommendedName>
        <fullName evidence="2">Saccharopine dehydrogenase NADP binding domain-containing protein</fullName>
    </recommendedName>
</protein>
<dbReference type="InParanoid" id="Q4DF40"/>
<dbReference type="EMBL" id="AAHK01000552">
    <property type="protein sequence ID" value="EAN91145.1"/>
    <property type="molecule type" value="Genomic_DNA"/>
</dbReference>
<dbReference type="eggNOG" id="KOG2733">
    <property type="taxonomic scope" value="Eukaryota"/>
</dbReference>
<dbReference type="InterPro" id="IPR005097">
    <property type="entry name" value="Sacchrp_dh_NADP-bd"/>
</dbReference>
<dbReference type="Gene3D" id="3.40.50.720">
    <property type="entry name" value="NAD(P)-binding Rossmann-like Domain"/>
    <property type="match status" value="1"/>
</dbReference>
<dbReference type="Proteomes" id="UP000002296">
    <property type="component" value="Unassembled WGS sequence"/>
</dbReference>
<dbReference type="PANTHER" id="PTHR12286:SF5">
    <property type="entry name" value="SACCHAROPINE DEHYDROGENASE-LIKE OXIDOREDUCTASE"/>
    <property type="match status" value="1"/>
</dbReference>
<dbReference type="KEGG" id="tcr:508177.90"/>